<dbReference type="EMBL" id="CM042056">
    <property type="protein sequence ID" value="KAI3697708.1"/>
    <property type="molecule type" value="Genomic_DNA"/>
</dbReference>
<sequence length="109" mass="12072">MTNHPTTSDVSTELVPPVQTETPVQTITPSVEVAPEHVEPEVTTSVGCTVMNNQQTEQVVPTETFVQETSTAPPTNVEQQQEESGYLDDNHDSSTTNPLPHEHKWTKEY</sequence>
<evidence type="ECO:0000313" key="2">
    <source>
        <dbReference type="Proteomes" id="UP001055879"/>
    </source>
</evidence>
<organism evidence="1 2">
    <name type="scientific">Arctium lappa</name>
    <name type="common">Greater burdock</name>
    <name type="synonym">Lappa major</name>
    <dbReference type="NCBI Taxonomy" id="4217"/>
    <lineage>
        <taxon>Eukaryota</taxon>
        <taxon>Viridiplantae</taxon>
        <taxon>Streptophyta</taxon>
        <taxon>Embryophyta</taxon>
        <taxon>Tracheophyta</taxon>
        <taxon>Spermatophyta</taxon>
        <taxon>Magnoliopsida</taxon>
        <taxon>eudicotyledons</taxon>
        <taxon>Gunneridae</taxon>
        <taxon>Pentapetalae</taxon>
        <taxon>asterids</taxon>
        <taxon>campanulids</taxon>
        <taxon>Asterales</taxon>
        <taxon>Asteraceae</taxon>
        <taxon>Carduoideae</taxon>
        <taxon>Cardueae</taxon>
        <taxon>Arctiinae</taxon>
        <taxon>Arctium</taxon>
    </lineage>
</organism>
<accession>A0ACB8ZJB7</accession>
<protein>
    <submittedName>
        <fullName evidence="1">Uncharacterized protein</fullName>
    </submittedName>
</protein>
<gene>
    <name evidence="1" type="ORF">L6452_30805</name>
</gene>
<evidence type="ECO:0000313" key="1">
    <source>
        <dbReference type="EMBL" id="KAI3697708.1"/>
    </source>
</evidence>
<name>A0ACB8ZJB7_ARCLA</name>
<proteinExistence type="predicted"/>
<comment type="caution">
    <text evidence="1">The sequence shown here is derived from an EMBL/GenBank/DDBJ whole genome shotgun (WGS) entry which is preliminary data.</text>
</comment>
<dbReference type="Proteomes" id="UP001055879">
    <property type="component" value="Linkage Group LG10"/>
</dbReference>
<reference evidence="1 2" key="2">
    <citation type="journal article" date="2022" name="Mol. Ecol. Resour.">
        <title>The genomes of chicory, endive, great burdock and yacon provide insights into Asteraceae paleo-polyploidization history and plant inulin production.</title>
        <authorList>
            <person name="Fan W."/>
            <person name="Wang S."/>
            <person name="Wang H."/>
            <person name="Wang A."/>
            <person name="Jiang F."/>
            <person name="Liu H."/>
            <person name="Zhao H."/>
            <person name="Xu D."/>
            <person name="Zhang Y."/>
        </authorList>
    </citation>
    <scope>NUCLEOTIDE SEQUENCE [LARGE SCALE GENOMIC DNA]</scope>
    <source>
        <strain evidence="2">cv. Niubang</strain>
    </source>
</reference>
<keyword evidence="2" id="KW-1185">Reference proteome</keyword>
<reference evidence="2" key="1">
    <citation type="journal article" date="2022" name="Mol. Ecol. Resour.">
        <title>The genomes of chicory, endive, great burdock and yacon provide insights into Asteraceae palaeo-polyploidization history and plant inulin production.</title>
        <authorList>
            <person name="Fan W."/>
            <person name="Wang S."/>
            <person name="Wang H."/>
            <person name="Wang A."/>
            <person name="Jiang F."/>
            <person name="Liu H."/>
            <person name="Zhao H."/>
            <person name="Xu D."/>
            <person name="Zhang Y."/>
        </authorList>
    </citation>
    <scope>NUCLEOTIDE SEQUENCE [LARGE SCALE GENOMIC DNA]</scope>
    <source>
        <strain evidence="2">cv. Niubang</strain>
    </source>
</reference>